<feature type="transmembrane region" description="Helical" evidence="6">
    <location>
        <begin position="253"/>
        <end position="272"/>
    </location>
</feature>
<protein>
    <recommendedName>
        <fullName evidence="7">HTTM-like domain-containing protein</fullName>
    </recommendedName>
</protein>
<dbReference type="Proteomes" id="UP001185069">
    <property type="component" value="Unassembled WGS sequence"/>
</dbReference>
<reference evidence="8 9" key="1">
    <citation type="submission" date="2023-07" db="EMBL/GenBank/DDBJ databases">
        <title>Sequencing the genomes of 1000 actinobacteria strains.</title>
        <authorList>
            <person name="Klenk H.-P."/>
        </authorList>
    </citation>
    <scope>NUCLEOTIDE SEQUENCE [LARGE SCALE GENOMIC DNA]</scope>
    <source>
        <strain evidence="8 9">DSM 14555</strain>
    </source>
</reference>
<comment type="subcellular location">
    <subcellularLocation>
        <location evidence="1">Endomembrane system</location>
        <topology evidence="1">Multi-pass membrane protein</topology>
    </subcellularLocation>
</comment>
<keyword evidence="2 6" id="KW-0812">Transmembrane</keyword>
<feature type="domain" description="HTTM-like" evidence="7">
    <location>
        <begin position="76"/>
        <end position="374"/>
    </location>
</feature>
<feature type="transmembrane region" description="Helical" evidence="6">
    <location>
        <begin position="81"/>
        <end position="101"/>
    </location>
</feature>
<dbReference type="InterPro" id="IPR053934">
    <property type="entry name" value="HTTM_dom"/>
</dbReference>
<evidence type="ECO:0000256" key="2">
    <source>
        <dbReference type="ARBA" id="ARBA00022692"/>
    </source>
</evidence>
<evidence type="ECO:0000256" key="4">
    <source>
        <dbReference type="ARBA" id="ARBA00023136"/>
    </source>
</evidence>
<feature type="transmembrane region" description="Helical" evidence="6">
    <location>
        <begin position="143"/>
        <end position="161"/>
    </location>
</feature>
<feature type="transmembrane region" description="Helical" evidence="6">
    <location>
        <begin position="37"/>
        <end position="60"/>
    </location>
</feature>
<keyword evidence="4 6" id="KW-0472">Membrane</keyword>
<feature type="transmembrane region" description="Helical" evidence="6">
    <location>
        <begin position="193"/>
        <end position="213"/>
    </location>
</feature>
<dbReference type="PANTHER" id="PTHR39535:SF2">
    <property type="entry name" value="HTTM DOMAIN-CONTAINING PROTEIN"/>
    <property type="match status" value="1"/>
</dbReference>
<gene>
    <name evidence="8" type="ORF">JOE69_002041</name>
</gene>
<evidence type="ECO:0000313" key="9">
    <source>
        <dbReference type="Proteomes" id="UP001185069"/>
    </source>
</evidence>
<organism evidence="8 9">
    <name type="scientific">Arthrobacter russicus</name>
    <dbReference type="NCBI Taxonomy" id="172040"/>
    <lineage>
        <taxon>Bacteria</taxon>
        <taxon>Bacillati</taxon>
        <taxon>Actinomycetota</taxon>
        <taxon>Actinomycetes</taxon>
        <taxon>Micrococcales</taxon>
        <taxon>Micrococcaceae</taxon>
        <taxon>Arthrobacter</taxon>
    </lineage>
</organism>
<sequence>MTSTKAEETQPAPEPAPEKAPQGPAPAKPARTSANPFLRFVFGFWAFLTGLFQDLIDVITDVGKRGYFWTEAWLLDSKKSLYGLAVTRIVFGVTGFGLLFFNFSTRLYSFGPGSVWNGEAATAKSDFPKIWIFSVFHDAITNGAVYTFLYLVLMFVAVLFTIGWRFKFVLPVYFILWVSFIEANDMLGDQGDNMYRIALLFLFFADPAARLSLDARRRRKFAGTFTEATPWIVRKWRGEGLFDPQISNLFHNLTLVVLTAQVCFVYVSGALYKAGGTPWSTGYAIYNPLMTDRFGTWPELSQLFTYWAPMVAIISWSSIIIQMSFPLMLLTRPTRILALFGILSFHIGIAVLMGLPWFSLTMIAIDSIFIRDRTWKNVGNRIRTKYRESMGKQPVAIQ</sequence>
<keyword evidence="3 6" id="KW-1133">Transmembrane helix</keyword>
<dbReference type="EMBL" id="JAVDQF010000001">
    <property type="protein sequence ID" value="MDR6269803.1"/>
    <property type="molecule type" value="Genomic_DNA"/>
</dbReference>
<dbReference type="Pfam" id="PF05090">
    <property type="entry name" value="HTTM"/>
    <property type="match status" value="1"/>
</dbReference>
<feature type="transmembrane region" description="Helical" evidence="6">
    <location>
        <begin position="336"/>
        <end position="358"/>
    </location>
</feature>
<proteinExistence type="predicted"/>
<feature type="transmembrane region" description="Helical" evidence="6">
    <location>
        <begin position="306"/>
        <end position="329"/>
    </location>
</feature>
<dbReference type="InterPro" id="IPR011020">
    <property type="entry name" value="HTTM-like"/>
</dbReference>
<accession>A0ABU1JBQ4</accession>
<dbReference type="RefSeq" id="WP_309798401.1">
    <property type="nucleotide sequence ID" value="NZ_BAAAHY010000005.1"/>
</dbReference>
<evidence type="ECO:0000256" key="3">
    <source>
        <dbReference type="ARBA" id="ARBA00022989"/>
    </source>
</evidence>
<feature type="region of interest" description="Disordered" evidence="5">
    <location>
        <begin position="1"/>
        <end position="31"/>
    </location>
</feature>
<dbReference type="PANTHER" id="PTHR39535">
    <property type="entry name" value="SPORULATION-DELAYING PROTEIN SDPB"/>
    <property type="match status" value="1"/>
</dbReference>
<name>A0ABU1JBQ4_9MICC</name>
<evidence type="ECO:0000256" key="1">
    <source>
        <dbReference type="ARBA" id="ARBA00004127"/>
    </source>
</evidence>
<evidence type="ECO:0000256" key="5">
    <source>
        <dbReference type="SAM" id="MobiDB-lite"/>
    </source>
</evidence>
<keyword evidence="9" id="KW-1185">Reference proteome</keyword>
<evidence type="ECO:0000256" key="6">
    <source>
        <dbReference type="SAM" id="Phobius"/>
    </source>
</evidence>
<comment type="caution">
    <text evidence="8">The sequence shown here is derived from an EMBL/GenBank/DDBJ whole genome shotgun (WGS) entry which is preliminary data.</text>
</comment>
<dbReference type="SMART" id="SM00752">
    <property type="entry name" value="HTTM"/>
    <property type="match status" value="1"/>
</dbReference>
<evidence type="ECO:0000313" key="8">
    <source>
        <dbReference type="EMBL" id="MDR6269803.1"/>
    </source>
</evidence>
<dbReference type="InterPro" id="IPR052964">
    <property type="entry name" value="Sporulation_signal_mat"/>
</dbReference>
<evidence type="ECO:0000259" key="7">
    <source>
        <dbReference type="SMART" id="SM00752"/>
    </source>
</evidence>